<evidence type="ECO:0000256" key="2">
    <source>
        <dbReference type="ARBA" id="ARBA00007613"/>
    </source>
</evidence>
<dbReference type="Gene3D" id="1.20.1600.10">
    <property type="entry name" value="Outer membrane efflux proteins (OEP)"/>
    <property type="match status" value="1"/>
</dbReference>
<comment type="caution">
    <text evidence="9">The sequence shown here is derived from an EMBL/GenBank/DDBJ whole genome shotgun (WGS) entry which is preliminary data.</text>
</comment>
<dbReference type="NCBIfam" id="TIGR01844">
    <property type="entry name" value="type_I_sec_TolC"/>
    <property type="match status" value="1"/>
</dbReference>
<evidence type="ECO:0000256" key="4">
    <source>
        <dbReference type="ARBA" id="ARBA00022452"/>
    </source>
</evidence>
<dbReference type="InterPro" id="IPR051906">
    <property type="entry name" value="TolC-like"/>
</dbReference>
<dbReference type="STRING" id="28885.EI16_02720"/>
<keyword evidence="10" id="KW-1185">Reference proteome</keyword>
<evidence type="ECO:0000256" key="8">
    <source>
        <dbReference type="SAM" id="SignalP"/>
    </source>
</evidence>
<dbReference type="SUPFAM" id="SSF56954">
    <property type="entry name" value="Outer membrane efflux proteins (OEP)"/>
    <property type="match status" value="1"/>
</dbReference>
<dbReference type="GO" id="GO:0015562">
    <property type="term" value="F:efflux transmembrane transporter activity"/>
    <property type="evidence" value="ECO:0007669"/>
    <property type="project" value="InterPro"/>
</dbReference>
<comment type="subcellular location">
    <subcellularLocation>
        <location evidence="1">Cell outer membrane</location>
    </subcellularLocation>
</comment>
<keyword evidence="3" id="KW-0813">Transport</keyword>
<dbReference type="GO" id="GO:0009279">
    <property type="term" value="C:cell outer membrane"/>
    <property type="evidence" value="ECO:0007669"/>
    <property type="project" value="UniProtKB-SubCell"/>
</dbReference>
<keyword evidence="6" id="KW-0472">Membrane</keyword>
<sequence length="468" mass="51018">MKKTALNNSVRPANPFKKKAVTLVVSSMMAAGLAMTSFQSQAAYSLFDVYQMAVAHDATLAQAQATYQANQQLVKIARASLLPQVSANAAYTDSYLNEKSVDTKTADITLKQSLYQHDSWAKYSQAKYSLKKAEYTIKSAEQDIIVRVADAYFKVLLAQEDVKLAKAKEKADETQWDRAKASAQVGLASRTDVLQAKSSYDLSKSDRISAENNLDVAYEELTKLTGKPVKDLKVIALSVKLPQPQLNINTYEQQALDSNLTVLQAEEQAKVASEEVEVQKSGHWFNLSLQAQYEHTEGSAIPSYSFSAKYPNNASASIVASLPLYSGGGTSALVSQARSNYQAAEIGVRDARENAKLNARVQVRNVERGVELVAANRAAVKSNDAFLEAAEEGYKVGLKDLLEVLTARTNKFQARRNLAQSLQNVVLSRLKLEAAVGTLDADKLQRYDSILSDPVDDANPPVDSGSSS</sequence>
<dbReference type="InterPro" id="IPR003423">
    <property type="entry name" value="OMP_efflux"/>
</dbReference>
<feature type="chain" id="PRO_5001632662" evidence="8">
    <location>
        <begin position="43"/>
        <end position="468"/>
    </location>
</feature>
<name>A0A066ZYS9_HYDMR</name>
<gene>
    <name evidence="9" type="ORF">EI16_02720</name>
</gene>
<keyword evidence="7" id="KW-0998">Cell outer membrane</keyword>
<dbReference type="GO" id="GO:0015288">
    <property type="term" value="F:porin activity"/>
    <property type="evidence" value="ECO:0007669"/>
    <property type="project" value="TreeGrafter"/>
</dbReference>
<evidence type="ECO:0000256" key="3">
    <source>
        <dbReference type="ARBA" id="ARBA00022448"/>
    </source>
</evidence>
<evidence type="ECO:0000256" key="1">
    <source>
        <dbReference type="ARBA" id="ARBA00004442"/>
    </source>
</evidence>
<evidence type="ECO:0000256" key="6">
    <source>
        <dbReference type="ARBA" id="ARBA00023136"/>
    </source>
</evidence>
<dbReference type="PANTHER" id="PTHR30026">
    <property type="entry name" value="OUTER MEMBRANE PROTEIN TOLC"/>
    <property type="match status" value="1"/>
</dbReference>
<accession>A0A066ZYS9</accession>
<evidence type="ECO:0000256" key="5">
    <source>
        <dbReference type="ARBA" id="ARBA00022692"/>
    </source>
</evidence>
<dbReference type="Proteomes" id="UP000027341">
    <property type="component" value="Unassembled WGS sequence"/>
</dbReference>
<dbReference type="Pfam" id="PF02321">
    <property type="entry name" value="OEP"/>
    <property type="match status" value="2"/>
</dbReference>
<evidence type="ECO:0000313" key="9">
    <source>
        <dbReference type="EMBL" id="KDN95235.1"/>
    </source>
</evidence>
<keyword evidence="8" id="KW-0732">Signal</keyword>
<dbReference type="PANTHER" id="PTHR30026:SF20">
    <property type="entry name" value="OUTER MEMBRANE PROTEIN TOLC"/>
    <property type="match status" value="1"/>
</dbReference>
<protein>
    <submittedName>
        <fullName evidence="9">Type I secretion protein TolC</fullName>
    </submittedName>
</protein>
<proteinExistence type="inferred from homology"/>
<keyword evidence="4" id="KW-1134">Transmembrane beta strand</keyword>
<dbReference type="RefSeq" id="WP_232087740.1">
    <property type="nucleotide sequence ID" value="NZ_AP020335.1"/>
</dbReference>
<keyword evidence="5" id="KW-0812">Transmembrane</keyword>
<dbReference type="EMBL" id="JMIU01000001">
    <property type="protein sequence ID" value="KDN95235.1"/>
    <property type="molecule type" value="Genomic_DNA"/>
</dbReference>
<reference evidence="9 10" key="1">
    <citation type="submission" date="2014-04" db="EMBL/GenBank/DDBJ databases">
        <title>Draft genome sequence of Hydrogenovibrio marinus MH-110, a model organism for aerobic H2 metabolism.</title>
        <authorList>
            <person name="Cha H.J."/>
            <person name="Jo B.H."/>
            <person name="Hwang B.H."/>
        </authorList>
    </citation>
    <scope>NUCLEOTIDE SEQUENCE [LARGE SCALE GENOMIC DNA]</scope>
    <source>
        <strain evidence="9 10">MH-110</strain>
    </source>
</reference>
<dbReference type="GO" id="GO:1990281">
    <property type="term" value="C:efflux pump complex"/>
    <property type="evidence" value="ECO:0007669"/>
    <property type="project" value="TreeGrafter"/>
</dbReference>
<comment type="similarity">
    <text evidence="2">Belongs to the outer membrane factor (OMF) (TC 1.B.17) family.</text>
</comment>
<organism evidence="9 10">
    <name type="scientific">Hydrogenovibrio marinus</name>
    <dbReference type="NCBI Taxonomy" id="28885"/>
    <lineage>
        <taxon>Bacteria</taxon>
        <taxon>Pseudomonadati</taxon>
        <taxon>Pseudomonadota</taxon>
        <taxon>Gammaproteobacteria</taxon>
        <taxon>Thiotrichales</taxon>
        <taxon>Piscirickettsiaceae</taxon>
        <taxon>Hydrogenovibrio</taxon>
    </lineage>
</organism>
<feature type="signal peptide" evidence="8">
    <location>
        <begin position="1"/>
        <end position="42"/>
    </location>
</feature>
<evidence type="ECO:0000256" key="7">
    <source>
        <dbReference type="ARBA" id="ARBA00023237"/>
    </source>
</evidence>
<dbReference type="InterPro" id="IPR010130">
    <property type="entry name" value="T1SS_OMP_TolC"/>
</dbReference>
<evidence type="ECO:0000313" key="10">
    <source>
        <dbReference type="Proteomes" id="UP000027341"/>
    </source>
</evidence>
<dbReference type="AlphaFoldDB" id="A0A066ZYS9"/>